<evidence type="ECO:0000256" key="3">
    <source>
        <dbReference type="ARBA" id="ARBA00022917"/>
    </source>
</evidence>
<dbReference type="GO" id="GO:0003743">
    <property type="term" value="F:translation initiation factor activity"/>
    <property type="evidence" value="ECO:0007669"/>
    <property type="project" value="UniProtKB-UniRule"/>
</dbReference>
<evidence type="ECO:0000256" key="4">
    <source>
        <dbReference type="NCBIfam" id="TIGR00168"/>
    </source>
</evidence>
<evidence type="ECO:0000259" key="5">
    <source>
        <dbReference type="Pfam" id="PF00707"/>
    </source>
</evidence>
<evidence type="ECO:0000313" key="8">
    <source>
        <dbReference type="Proteomes" id="UP000760819"/>
    </source>
</evidence>
<dbReference type="InterPro" id="IPR019814">
    <property type="entry name" value="Translation_initiation_fac_3_N"/>
</dbReference>
<dbReference type="GO" id="GO:0032790">
    <property type="term" value="P:ribosome disassembly"/>
    <property type="evidence" value="ECO:0007669"/>
    <property type="project" value="TreeGrafter"/>
</dbReference>
<dbReference type="Gene3D" id="3.30.110.10">
    <property type="entry name" value="Translation initiation factor 3 (IF-3), C-terminal domain"/>
    <property type="match status" value="1"/>
</dbReference>
<dbReference type="GO" id="GO:0005737">
    <property type="term" value="C:cytoplasm"/>
    <property type="evidence" value="ECO:0007669"/>
    <property type="project" value="UniProtKB-ARBA"/>
</dbReference>
<sequence length="149" mass="17019">MMVVSEEGQLGVLDKETALAKAREAGLDLVLINPQADPPVAKIVSWSKFKYEQTKKRKSQKANKSEVKEMWFKPFIEDGDLQHKLEQIKEFLKKGNKVKVTVRAKGRSPRDKMQEVMNKVIEQLAEVGEPEGLNKFEGRNIATYIKPKH</sequence>
<reference evidence="7" key="1">
    <citation type="submission" date="2020-04" db="EMBL/GenBank/DDBJ databases">
        <authorList>
            <person name="Zhang T."/>
        </authorList>
    </citation>
    <scope>NUCLEOTIDE SEQUENCE</scope>
    <source>
        <strain evidence="7">HKST-UBA12</strain>
    </source>
</reference>
<dbReference type="Pfam" id="PF05198">
    <property type="entry name" value="IF3_N"/>
    <property type="match status" value="1"/>
</dbReference>
<organism evidence="7 8">
    <name type="scientific">Candidatus Dojkabacteria bacterium</name>
    <dbReference type="NCBI Taxonomy" id="2099670"/>
    <lineage>
        <taxon>Bacteria</taxon>
        <taxon>Candidatus Dojkabacteria</taxon>
    </lineage>
</organism>
<comment type="similarity">
    <text evidence="1">Belongs to the IF-3 family.</text>
</comment>
<dbReference type="NCBIfam" id="TIGR00168">
    <property type="entry name" value="infC"/>
    <property type="match status" value="1"/>
</dbReference>
<evidence type="ECO:0000256" key="2">
    <source>
        <dbReference type="ARBA" id="ARBA00022540"/>
    </source>
</evidence>
<feature type="domain" description="Translation initiation factor 3 C-terminal" evidence="5">
    <location>
        <begin position="66"/>
        <end position="148"/>
    </location>
</feature>
<keyword evidence="3" id="KW-0648">Protein biosynthesis</keyword>
<evidence type="ECO:0000259" key="6">
    <source>
        <dbReference type="Pfam" id="PF05198"/>
    </source>
</evidence>
<protein>
    <recommendedName>
        <fullName evidence="4">Translation initiation factor IF-3</fullName>
    </recommendedName>
</protein>
<reference evidence="7" key="2">
    <citation type="journal article" date="2021" name="Microbiome">
        <title>Successional dynamics and alternative stable states in a saline activated sludge microbial community over 9 years.</title>
        <authorList>
            <person name="Wang Y."/>
            <person name="Ye J."/>
            <person name="Ju F."/>
            <person name="Liu L."/>
            <person name="Boyd J.A."/>
            <person name="Deng Y."/>
            <person name="Parks D.H."/>
            <person name="Jiang X."/>
            <person name="Yin X."/>
            <person name="Woodcroft B.J."/>
            <person name="Tyson G.W."/>
            <person name="Hugenholtz P."/>
            <person name="Polz M.F."/>
            <person name="Zhang T."/>
        </authorList>
    </citation>
    <scope>NUCLEOTIDE SEQUENCE</scope>
    <source>
        <strain evidence="7">HKST-UBA12</strain>
    </source>
</reference>
<dbReference type="InterPro" id="IPR036788">
    <property type="entry name" value="T_IF-3_C_sf"/>
</dbReference>
<feature type="domain" description="Translation initiation factor 3 N-terminal" evidence="6">
    <location>
        <begin position="3"/>
        <end position="59"/>
    </location>
</feature>
<dbReference type="PANTHER" id="PTHR10938:SF0">
    <property type="entry name" value="TRANSLATION INITIATION FACTOR IF-3, MITOCHONDRIAL"/>
    <property type="match status" value="1"/>
</dbReference>
<dbReference type="Gene3D" id="3.10.20.80">
    <property type="entry name" value="Translation initiation factor 3 (IF-3), N-terminal domain"/>
    <property type="match status" value="1"/>
</dbReference>
<evidence type="ECO:0000256" key="1">
    <source>
        <dbReference type="ARBA" id="ARBA00005439"/>
    </source>
</evidence>
<gene>
    <name evidence="7" type="primary">infC</name>
    <name evidence="7" type="ORF">KC640_00460</name>
</gene>
<proteinExistence type="inferred from homology"/>
<dbReference type="EMBL" id="JAGQLI010000023">
    <property type="protein sequence ID" value="MCA9378876.1"/>
    <property type="molecule type" value="Genomic_DNA"/>
</dbReference>
<accession>A0A955I6Y6</accession>
<comment type="caution">
    <text evidence="7">The sequence shown here is derived from an EMBL/GenBank/DDBJ whole genome shotgun (WGS) entry which is preliminary data.</text>
</comment>
<name>A0A955I6Y6_9BACT</name>
<dbReference type="InterPro" id="IPR019815">
    <property type="entry name" value="Translation_initiation_fac_3_C"/>
</dbReference>
<evidence type="ECO:0000313" key="7">
    <source>
        <dbReference type="EMBL" id="MCA9378876.1"/>
    </source>
</evidence>
<dbReference type="Proteomes" id="UP000760819">
    <property type="component" value="Unassembled WGS sequence"/>
</dbReference>
<dbReference type="Pfam" id="PF00707">
    <property type="entry name" value="IF3_C"/>
    <property type="match status" value="1"/>
</dbReference>
<dbReference type="InterPro" id="IPR036787">
    <property type="entry name" value="T_IF-3_N_sf"/>
</dbReference>
<dbReference type="InterPro" id="IPR001288">
    <property type="entry name" value="Translation_initiation_fac_3"/>
</dbReference>
<dbReference type="AlphaFoldDB" id="A0A955I6Y6"/>
<dbReference type="SUPFAM" id="SSF54364">
    <property type="entry name" value="Translation initiation factor IF3, N-terminal domain"/>
    <property type="match status" value="1"/>
</dbReference>
<keyword evidence="2 7" id="KW-0396">Initiation factor</keyword>
<dbReference type="SUPFAM" id="SSF55200">
    <property type="entry name" value="Translation initiation factor IF3, C-terminal domain"/>
    <property type="match status" value="1"/>
</dbReference>
<dbReference type="GO" id="GO:0043022">
    <property type="term" value="F:ribosome binding"/>
    <property type="evidence" value="ECO:0007669"/>
    <property type="project" value="TreeGrafter"/>
</dbReference>
<dbReference type="PANTHER" id="PTHR10938">
    <property type="entry name" value="TRANSLATION INITIATION FACTOR IF-3"/>
    <property type="match status" value="1"/>
</dbReference>